<dbReference type="Gene3D" id="3.20.20.140">
    <property type="entry name" value="Metal-dependent hydrolases"/>
    <property type="match status" value="1"/>
</dbReference>
<feature type="domain" description="Amidohydrolase 3" evidence="2">
    <location>
        <begin position="52"/>
        <end position="552"/>
    </location>
</feature>
<reference evidence="3 4" key="1">
    <citation type="submission" date="2019-02" db="EMBL/GenBank/DDBJ databases">
        <title>Genomic Encyclopedia of Type Strains, Phase IV (KMG-IV): sequencing the most valuable type-strain genomes for metagenomic binning, comparative biology and taxonomic classification.</title>
        <authorList>
            <person name="Goeker M."/>
        </authorList>
    </citation>
    <scope>NUCLEOTIDE SEQUENCE [LARGE SCALE GENOMIC DNA]</scope>
    <source>
        <strain evidence="3 4">K24</strain>
    </source>
</reference>
<keyword evidence="4" id="KW-1185">Reference proteome</keyword>
<dbReference type="InterPro" id="IPR032466">
    <property type="entry name" value="Metal_Hydrolase"/>
</dbReference>
<name>A0A4Q7NM34_9BURK</name>
<dbReference type="OrthoDB" id="9031471at2"/>
<organism evidence="3 4">
    <name type="scientific">Pigmentiphaga kullae</name>
    <dbReference type="NCBI Taxonomy" id="151784"/>
    <lineage>
        <taxon>Bacteria</taxon>
        <taxon>Pseudomonadati</taxon>
        <taxon>Pseudomonadota</taxon>
        <taxon>Betaproteobacteria</taxon>
        <taxon>Burkholderiales</taxon>
        <taxon>Alcaligenaceae</taxon>
        <taxon>Pigmentiphaga</taxon>
    </lineage>
</organism>
<dbReference type="AlphaFoldDB" id="A0A4Q7NM34"/>
<accession>A0A4Q7NM34</accession>
<dbReference type="CDD" id="cd01300">
    <property type="entry name" value="YtcJ_like"/>
    <property type="match status" value="1"/>
</dbReference>
<dbReference type="RefSeq" id="WP_130357322.1">
    <property type="nucleotide sequence ID" value="NZ_SGXC01000001.1"/>
</dbReference>
<evidence type="ECO:0000313" key="3">
    <source>
        <dbReference type="EMBL" id="RZS86209.1"/>
    </source>
</evidence>
<dbReference type="PANTHER" id="PTHR22642:SF2">
    <property type="entry name" value="PROTEIN LONG AFTER FAR-RED 3"/>
    <property type="match status" value="1"/>
</dbReference>
<dbReference type="SUPFAM" id="SSF51556">
    <property type="entry name" value="Metallo-dependent hydrolases"/>
    <property type="match status" value="1"/>
</dbReference>
<dbReference type="EMBL" id="SGXC01000001">
    <property type="protein sequence ID" value="RZS86209.1"/>
    <property type="molecule type" value="Genomic_DNA"/>
</dbReference>
<protein>
    <recommendedName>
        <fullName evidence="2">Amidohydrolase 3 domain-containing protein</fullName>
    </recommendedName>
</protein>
<dbReference type="Pfam" id="PF07969">
    <property type="entry name" value="Amidohydro_3"/>
    <property type="match status" value="1"/>
</dbReference>
<dbReference type="GO" id="GO:0016810">
    <property type="term" value="F:hydrolase activity, acting on carbon-nitrogen (but not peptide) bonds"/>
    <property type="evidence" value="ECO:0007669"/>
    <property type="project" value="InterPro"/>
</dbReference>
<dbReference type="Gene3D" id="3.10.310.70">
    <property type="match status" value="1"/>
</dbReference>
<dbReference type="Gene3D" id="2.30.40.10">
    <property type="entry name" value="Urease, subunit C, domain 1"/>
    <property type="match status" value="1"/>
</dbReference>
<gene>
    <name evidence="3" type="ORF">EV675_2243</name>
</gene>
<dbReference type="Proteomes" id="UP000292445">
    <property type="component" value="Unassembled WGS sequence"/>
</dbReference>
<proteinExistence type="predicted"/>
<dbReference type="InterPro" id="IPR011059">
    <property type="entry name" value="Metal-dep_hydrolase_composite"/>
</dbReference>
<feature type="region of interest" description="Disordered" evidence="1">
    <location>
        <begin position="107"/>
        <end position="126"/>
    </location>
</feature>
<comment type="caution">
    <text evidence="3">The sequence shown here is derived from an EMBL/GenBank/DDBJ whole genome shotgun (WGS) entry which is preliminary data.</text>
</comment>
<evidence type="ECO:0000313" key="4">
    <source>
        <dbReference type="Proteomes" id="UP000292445"/>
    </source>
</evidence>
<sequence>MPSTLVLHRGKIITCNDRGDIAPAVAIRGRHIAAVGRDDDVLAMAGPDARRVDLGGKAVLPGLTDGHAHMDREGLRRHLPSLAGARTRDDVLDIISAEVAKAPPGTWIVTQPVGRPPEYPEPDDALANGPYPTRDDLDRVSPDHPVYIRPIWGYWRNRAPLVSVANSRALALAGVTPATASPSPDVDIERDAAGRPTGRFVERTLVPIVEHTLMRAAPGFSAEQRASGLRHAMAEYNRYGTTAVFEGHGVAGEVIDAYETVRGQGASTVRSTLVLSPYWGPRGEGQALELLREWSAWLARRGRGDDMLRVQGLYAEIDKDPLNNMLRAGNHPCTGWAGFQAGAALDADTLAPLLAEAARAGIRVAGIWPDLLPLFEQAHRLHPIDGQRWVLGHQPVIDADTLARIRDLGLVLTTHTNRHIYKDGDLWMQRRGAAGQDDIVPLRRLREAGVAVAFGSDNLPVSLFGPIWHAVARRSRGGGRVAPGQALSRQEALDIATRGGAWLTFDEDTRGSIEPGKLADLAVLNADPLTCAEDEIATLHSLLTVVDGHIVAPPPEGACP</sequence>
<dbReference type="InterPro" id="IPR033932">
    <property type="entry name" value="YtcJ-like"/>
</dbReference>
<dbReference type="PANTHER" id="PTHR22642">
    <property type="entry name" value="IMIDAZOLONEPROPIONASE"/>
    <property type="match status" value="1"/>
</dbReference>
<dbReference type="SUPFAM" id="SSF51338">
    <property type="entry name" value="Composite domain of metallo-dependent hydrolases"/>
    <property type="match status" value="1"/>
</dbReference>
<dbReference type="InterPro" id="IPR013108">
    <property type="entry name" value="Amidohydro_3"/>
</dbReference>
<evidence type="ECO:0000259" key="2">
    <source>
        <dbReference type="Pfam" id="PF07969"/>
    </source>
</evidence>
<evidence type="ECO:0000256" key="1">
    <source>
        <dbReference type="SAM" id="MobiDB-lite"/>
    </source>
</evidence>